<sequence>MARHRLHRPSLHIPAASVMAESCGGQGMPPQSRSVPRFSTSRTGGRASSSTVPAGWVDGLGKPIAMIRSVM</sequence>
<dbReference type="Proteomes" id="UP000236333">
    <property type="component" value="Unassembled WGS sequence"/>
</dbReference>
<dbReference type="EMBL" id="PGGS01002176">
    <property type="protein sequence ID" value="PNG99773.1"/>
    <property type="molecule type" value="Genomic_DNA"/>
</dbReference>
<feature type="compositionally biased region" description="Polar residues" evidence="1">
    <location>
        <begin position="29"/>
        <end position="38"/>
    </location>
</feature>
<evidence type="ECO:0000256" key="1">
    <source>
        <dbReference type="SAM" id="MobiDB-lite"/>
    </source>
</evidence>
<name>A0A2J7ZHL8_9CHLO</name>
<keyword evidence="3" id="KW-1185">Reference proteome</keyword>
<evidence type="ECO:0000313" key="2">
    <source>
        <dbReference type="EMBL" id="PNG99773.1"/>
    </source>
</evidence>
<feature type="region of interest" description="Disordered" evidence="1">
    <location>
        <begin position="19"/>
        <end position="55"/>
    </location>
</feature>
<protein>
    <submittedName>
        <fullName evidence="2">Uncharacterized protein</fullName>
    </submittedName>
</protein>
<feature type="compositionally biased region" description="Low complexity" evidence="1">
    <location>
        <begin position="39"/>
        <end position="51"/>
    </location>
</feature>
<accession>A0A2J7ZHL8</accession>
<gene>
    <name evidence="2" type="ORF">TSOC_014442</name>
</gene>
<organism evidence="2 3">
    <name type="scientific">Tetrabaena socialis</name>
    <dbReference type="NCBI Taxonomy" id="47790"/>
    <lineage>
        <taxon>Eukaryota</taxon>
        <taxon>Viridiplantae</taxon>
        <taxon>Chlorophyta</taxon>
        <taxon>core chlorophytes</taxon>
        <taxon>Chlorophyceae</taxon>
        <taxon>CS clade</taxon>
        <taxon>Chlamydomonadales</taxon>
        <taxon>Tetrabaenaceae</taxon>
        <taxon>Tetrabaena</taxon>
    </lineage>
</organism>
<comment type="caution">
    <text evidence="2">The sequence shown here is derived from an EMBL/GenBank/DDBJ whole genome shotgun (WGS) entry which is preliminary data.</text>
</comment>
<reference evidence="2 3" key="1">
    <citation type="journal article" date="2017" name="Mol. Biol. Evol.">
        <title>The 4-celled Tetrabaena socialis nuclear genome reveals the essential components for genetic control of cell number at the origin of multicellularity in the volvocine lineage.</title>
        <authorList>
            <person name="Featherston J."/>
            <person name="Arakaki Y."/>
            <person name="Hanschen E.R."/>
            <person name="Ferris P.J."/>
            <person name="Michod R.E."/>
            <person name="Olson B.J.S.C."/>
            <person name="Nozaki H."/>
            <person name="Durand P.M."/>
        </authorList>
    </citation>
    <scope>NUCLEOTIDE SEQUENCE [LARGE SCALE GENOMIC DNA]</scope>
    <source>
        <strain evidence="2 3">NIES-571</strain>
    </source>
</reference>
<dbReference type="AlphaFoldDB" id="A0A2J7ZHL8"/>
<evidence type="ECO:0000313" key="3">
    <source>
        <dbReference type="Proteomes" id="UP000236333"/>
    </source>
</evidence>
<proteinExistence type="predicted"/>